<feature type="region of interest" description="Disordered" evidence="7">
    <location>
        <begin position="152"/>
        <end position="188"/>
    </location>
</feature>
<keyword evidence="5" id="KW-0234">DNA repair</keyword>
<evidence type="ECO:0000256" key="2">
    <source>
        <dbReference type="ARBA" id="ARBA00022763"/>
    </source>
</evidence>
<keyword evidence="1" id="KW-0479">Metal-binding</keyword>
<evidence type="ECO:0000256" key="6">
    <source>
        <dbReference type="PROSITE-ProRule" id="PRU00091"/>
    </source>
</evidence>
<evidence type="ECO:0000256" key="7">
    <source>
        <dbReference type="SAM" id="MobiDB-lite"/>
    </source>
</evidence>
<feature type="region of interest" description="Disordered" evidence="7">
    <location>
        <begin position="1"/>
        <end position="58"/>
    </location>
</feature>
<dbReference type="Gene3D" id="4.10.860.20">
    <property type="entry name" value="Rabenosyn, Rab binding domain"/>
    <property type="match status" value="1"/>
</dbReference>
<evidence type="ECO:0000259" key="8">
    <source>
        <dbReference type="PROSITE" id="PS50178"/>
    </source>
</evidence>
<evidence type="ECO:0000256" key="5">
    <source>
        <dbReference type="ARBA" id="ARBA00023204"/>
    </source>
</evidence>
<dbReference type="PANTHER" id="PTHR13510:SF44">
    <property type="entry name" value="RABENOSYN-5"/>
    <property type="match status" value="1"/>
</dbReference>
<keyword evidence="2" id="KW-0227">DNA damage</keyword>
<dbReference type="InterPro" id="IPR036531">
    <property type="entry name" value="Rbsn_Rab-bd_sf"/>
</dbReference>
<feature type="region of interest" description="Disordered" evidence="7">
    <location>
        <begin position="546"/>
        <end position="577"/>
    </location>
</feature>
<reference evidence="10" key="1">
    <citation type="journal article" date="2017" name="Genome Biol.">
        <title>Comparative genomics reveals high biological diversity and specific adaptations in the industrially and medically important fungal genus Aspergillus.</title>
        <authorList>
            <person name="de Vries R.P."/>
            <person name="Riley R."/>
            <person name="Wiebenga A."/>
            <person name="Aguilar-Osorio G."/>
            <person name="Amillis S."/>
            <person name="Uchima C.A."/>
            <person name="Anderluh G."/>
            <person name="Asadollahi M."/>
            <person name="Askin M."/>
            <person name="Barry K."/>
            <person name="Battaglia E."/>
            <person name="Bayram O."/>
            <person name="Benocci T."/>
            <person name="Braus-Stromeyer S.A."/>
            <person name="Caldana C."/>
            <person name="Canovas D."/>
            <person name="Cerqueira G.C."/>
            <person name="Chen F."/>
            <person name="Chen W."/>
            <person name="Choi C."/>
            <person name="Clum A."/>
            <person name="Dos Santos R.A."/>
            <person name="Damasio A.R."/>
            <person name="Diallinas G."/>
            <person name="Emri T."/>
            <person name="Fekete E."/>
            <person name="Flipphi M."/>
            <person name="Freyberg S."/>
            <person name="Gallo A."/>
            <person name="Gournas C."/>
            <person name="Habgood R."/>
            <person name="Hainaut M."/>
            <person name="Harispe M.L."/>
            <person name="Henrissat B."/>
            <person name="Hilden K.S."/>
            <person name="Hope R."/>
            <person name="Hossain A."/>
            <person name="Karabika E."/>
            <person name="Karaffa L."/>
            <person name="Karanyi Z."/>
            <person name="Krasevec N."/>
            <person name="Kuo A."/>
            <person name="Kusch H."/>
            <person name="LaButti K."/>
            <person name="Lagendijk E.L."/>
            <person name="Lapidus A."/>
            <person name="Levasseur A."/>
            <person name="Lindquist E."/>
            <person name="Lipzen A."/>
            <person name="Logrieco A.F."/>
            <person name="MacCabe A."/>
            <person name="Maekelae M.R."/>
            <person name="Malavazi I."/>
            <person name="Melin P."/>
            <person name="Meyer V."/>
            <person name="Mielnichuk N."/>
            <person name="Miskei M."/>
            <person name="Molnar A.P."/>
            <person name="Mule G."/>
            <person name="Ngan C.Y."/>
            <person name="Orejas M."/>
            <person name="Orosz E."/>
            <person name="Ouedraogo J.P."/>
            <person name="Overkamp K.M."/>
            <person name="Park H.-S."/>
            <person name="Perrone G."/>
            <person name="Piumi F."/>
            <person name="Punt P.J."/>
            <person name="Ram A.F."/>
            <person name="Ramon A."/>
            <person name="Rauscher S."/>
            <person name="Record E."/>
            <person name="Riano-Pachon D.M."/>
            <person name="Robert V."/>
            <person name="Roehrig J."/>
            <person name="Ruller R."/>
            <person name="Salamov A."/>
            <person name="Salih N.S."/>
            <person name="Samson R.A."/>
            <person name="Sandor E."/>
            <person name="Sanguinetti M."/>
            <person name="Schuetze T."/>
            <person name="Sepcic K."/>
            <person name="Shelest E."/>
            <person name="Sherlock G."/>
            <person name="Sophianopoulou V."/>
            <person name="Squina F.M."/>
            <person name="Sun H."/>
            <person name="Susca A."/>
            <person name="Todd R.B."/>
            <person name="Tsang A."/>
            <person name="Unkles S.E."/>
            <person name="van de Wiele N."/>
            <person name="van Rossen-Uffink D."/>
            <person name="Oliveira J.V."/>
            <person name="Vesth T.C."/>
            <person name="Visser J."/>
            <person name="Yu J.-H."/>
            <person name="Zhou M."/>
            <person name="Andersen M.R."/>
            <person name="Archer D.B."/>
            <person name="Baker S.E."/>
            <person name="Benoit I."/>
            <person name="Brakhage A.A."/>
            <person name="Braus G.H."/>
            <person name="Fischer R."/>
            <person name="Frisvad J.C."/>
            <person name="Goldman G.H."/>
            <person name="Houbraken J."/>
            <person name="Oakley B."/>
            <person name="Pocsi I."/>
            <person name="Scazzocchio C."/>
            <person name="Seiboth B."/>
            <person name="vanKuyk P.A."/>
            <person name="Wortman J."/>
            <person name="Dyer P.S."/>
            <person name="Grigoriev I.V."/>
        </authorList>
    </citation>
    <scope>NUCLEOTIDE SEQUENCE [LARGE SCALE GENOMIC DNA]</scope>
    <source>
        <strain evidence="10">CBS 583.65</strain>
    </source>
</reference>
<dbReference type="CDD" id="cd15761">
    <property type="entry name" value="FYVE1_Vac1p_like"/>
    <property type="match status" value="1"/>
</dbReference>
<dbReference type="PROSITE" id="PS50178">
    <property type="entry name" value="ZF_FYVE"/>
    <property type="match status" value="2"/>
</dbReference>
<evidence type="ECO:0000313" key="9">
    <source>
        <dbReference type="EMBL" id="OJI99872.1"/>
    </source>
</evidence>
<dbReference type="SMART" id="SM00734">
    <property type="entry name" value="ZnF_Rad18"/>
    <property type="match status" value="1"/>
</dbReference>
<dbReference type="CDD" id="cd15737">
    <property type="entry name" value="FYVE2_Vac1p_like"/>
    <property type="match status" value="1"/>
</dbReference>
<gene>
    <name evidence="9" type="ORF">ASPVEDRAFT_39242</name>
</gene>
<feature type="compositionally biased region" description="Polar residues" evidence="7">
    <location>
        <begin position="166"/>
        <end position="179"/>
    </location>
</feature>
<dbReference type="Gene3D" id="3.30.40.10">
    <property type="entry name" value="Zinc/RING finger domain, C3HC4 (zinc finger)"/>
    <property type="match status" value="2"/>
</dbReference>
<dbReference type="GO" id="GO:0008270">
    <property type="term" value="F:zinc ion binding"/>
    <property type="evidence" value="ECO:0007669"/>
    <property type="project" value="UniProtKB-KW"/>
</dbReference>
<feature type="domain" description="FYVE-type" evidence="8">
    <location>
        <begin position="209"/>
        <end position="265"/>
    </location>
</feature>
<dbReference type="RefSeq" id="XP_040665635.1">
    <property type="nucleotide sequence ID" value="XM_040811879.1"/>
</dbReference>
<feature type="compositionally biased region" description="Polar residues" evidence="7">
    <location>
        <begin position="22"/>
        <end position="36"/>
    </location>
</feature>
<accession>A0A1L9PEF1</accession>
<dbReference type="SUPFAM" id="SSF140125">
    <property type="entry name" value="Rabenosyn-5 Rab-binding domain-like"/>
    <property type="match status" value="1"/>
</dbReference>
<feature type="domain" description="FYVE-type" evidence="8">
    <location>
        <begin position="346"/>
        <end position="424"/>
    </location>
</feature>
<dbReference type="SUPFAM" id="SSF57903">
    <property type="entry name" value="FYVE/PHD zinc finger"/>
    <property type="match status" value="2"/>
</dbReference>
<protein>
    <recommendedName>
        <fullName evidence="8">FYVE-type domain-containing protein</fullName>
    </recommendedName>
</protein>
<dbReference type="InterPro" id="IPR013087">
    <property type="entry name" value="Znf_C2H2_type"/>
</dbReference>
<evidence type="ECO:0000313" key="10">
    <source>
        <dbReference type="Proteomes" id="UP000184073"/>
    </source>
</evidence>
<dbReference type="Pfam" id="PF01363">
    <property type="entry name" value="FYVE"/>
    <property type="match status" value="2"/>
</dbReference>
<dbReference type="InterPro" id="IPR000306">
    <property type="entry name" value="Znf_FYVE"/>
</dbReference>
<dbReference type="Pfam" id="PF11464">
    <property type="entry name" value="Rbsn"/>
    <property type="match status" value="1"/>
</dbReference>
<feature type="compositionally biased region" description="Gly residues" evidence="7">
    <location>
        <begin position="1"/>
        <end position="11"/>
    </location>
</feature>
<feature type="compositionally biased region" description="Low complexity" evidence="7">
    <location>
        <begin position="37"/>
        <end position="54"/>
    </location>
</feature>
<dbReference type="VEuPathDB" id="FungiDB:ASPVEDRAFT_39242"/>
<dbReference type="InterPro" id="IPR017455">
    <property type="entry name" value="Znf_FYVE-rel"/>
</dbReference>
<dbReference type="STRING" id="1036611.A0A1L9PEF1"/>
<proteinExistence type="predicted"/>
<name>A0A1L9PEF1_ASPVE</name>
<dbReference type="GeneID" id="63727390"/>
<keyword evidence="3 6" id="KW-0863">Zinc-finger</keyword>
<evidence type="ECO:0000256" key="3">
    <source>
        <dbReference type="ARBA" id="ARBA00022771"/>
    </source>
</evidence>
<dbReference type="InterPro" id="IPR021565">
    <property type="entry name" value="Rbsn_Rab-bd"/>
</dbReference>
<dbReference type="GO" id="GO:0006281">
    <property type="term" value="P:DNA repair"/>
    <property type="evidence" value="ECO:0007669"/>
    <property type="project" value="UniProtKB-KW"/>
</dbReference>
<dbReference type="InterPro" id="IPR013083">
    <property type="entry name" value="Znf_RING/FYVE/PHD"/>
</dbReference>
<feature type="compositionally biased region" description="Polar residues" evidence="7">
    <location>
        <begin position="547"/>
        <end position="563"/>
    </location>
</feature>
<dbReference type="AlphaFoldDB" id="A0A1L9PEF1"/>
<dbReference type="PANTHER" id="PTHR13510">
    <property type="entry name" value="FYVE-FINGER-CONTAINING RAB5 EFFECTOR PROTEIN RABENOSYN-5-RELATED"/>
    <property type="match status" value="1"/>
</dbReference>
<dbReference type="GO" id="GO:0003677">
    <property type="term" value="F:DNA binding"/>
    <property type="evidence" value="ECO:0007669"/>
    <property type="project" value="InterPro"/>
</dbReference>
<dbReference type="SMART" id="SM00064">
    <property type="entry name" value="FYVE"/>
    <property type="match status" value="2"/>
</dbReference>
<dbReference type="InterPro" id="IPR006642">
    <property type="entry name" value="Rad18_UBZ4"/>
</dbReference>
<dbReference type="PROSITE" id="PS00028">
    <property type="entry name" value="ZINC_FINGER_C2H2_1"/>
    <property type="match status" value="1"/>
</dbReference>
<keyword evidence="10" id="KW-1185">Reference proteome</keyword>
<dbReference type="EMBL" id="KV878127">
    <property type="protein sequence ID" value="OJI99872.1"/>
    <property type="molecule type" value="Genomic_DNA"/>
</dbReference>
<dbReference type="InterPro" id="IPR052727">
    <property type="entry name" value="Rab4/Rab5_effector"/>
</dbReference>
<dbReference type="InterPro" id="IPR011011">
    <property type="entry name" value="Znf_FYVE_PHD"/>
</dbReference>
<dbReference type="OrthoDB" id="166134at2759"/>
<dbReference type="Proteomes" id="UP000184073">
    <property type="component" value="Unassembled WGS sequence"/>
</dbReference>
<evidence type="ECO:0000256" key="1">
    <source>
        <dbReference type="ARBA" id="ARBA00022723"/>
    </source>
</evidence>
<organism evidence="9 10">
    <name type="scientific">Aspergillus versicolor CBS 583.65</name>
    <dbReference type="NCBI Taxonomy" id="1036611"/>
    <lineage>
        <taxon>Eukaryota</taxon>
        <taxon>Fungi</taxon>
        <taxon>Dikarya</taxon>
        <taxon>Ascomycota</taxon>
        <taxon>Pezizomycotina</taxon>
        <taxon>Eurotiomycetes</taxon>
        <taxon>Eurotiomycetidae</taxon>
        <taxon>Eurotiales</taxon>
        <taxon>Aspergillaceae</taxon>
        <taxon>Aspergillus</taxon>
        <taxon>Aspergillus subgen. Nidulantes</taxon>
    </lineage>
</organism>
<sequence>MSRRTLGGGRVLGSANARTPAATLTSPQQRPSILSPSASTLSLNSQTSASQASTETQDLTSRISLENGSTPIPAAPAAAGAQLSCPICSEEMVTLLQLNRHLDDIHQNLEDDRQDEVKDWFKTQMEKAKRFQPLAVLNQKLKGLDVFESNENQQTLTGASRPPGPSQNHPQTLTLEQQQPRPPLDPEDIITKEHWQPRGFYDSCLEPSCGQRLNATNGSVNCRKCGKLFCEEHTMYQMKLSRSAQHEPIRGLWYRVCETCYKSREGYNDHNGLIRDRMDEFKAVRKPNVDKSLLEVSRLEKRLTRLTQLLASLPPEQLQSNKLWPIPFQHDERKALEQTVISWQDDATVPRCPFCQQDFSSYTFRRHHCRTCGRVVCGDVSTGCSVEMPLSVTPLSKAYVEKSVKVGSVNIDVRLCKDCKSTLFDKRDFDADLARKPADVRAYEILRQFERGIRLLMPKFQNLLTALQNPRRPPSAAQLADAAKVRKRLTDSFTQYDTAARRIRDLPTDSPAQQRLQRAIHQQASNFLHLHMLPLKTLPKILKHATLNGNQPISPGSPSSVSTEGHRRQSSALGSIRNGNAAASISNASITSEASSAVSALEAEEKALRERLIVLEEQKFFVSEMIADANRRRKFDEVSSLAMNIEDLTREIDRVNGMLDGLDFEGAYMGTQQT</sequence>
<evidence type="ECO:0000256" key="4">
    <source>
        <dbReference type="ARBA" id="ARBA00022833"/>
    </source>
</evidence>
<keyword evidence="4" id="KW-0862">Zinc</keyword>